<reference evidence="2" key="2">
    <citation type="submission" date="2017-02" db="UniProtKB">
        <authorList>
            <consortium name="WormBaseParasite"/>
        </authorList>
    </citation>
    <scope>IDENTIFICATION</scope>
</reference>
<dbReference type="AlphaFoldDB" id="A0A0K0DRU8"/>
<dbReference type="InterPro" id="IPR035127">
    <property type="entry name" value="SL4P"/>
</dbReference>
<proteinExistence type="predicted"/>
<dbReference type="Pfam" id="PF17618">
    <property type="entry name" value="SL4P"/>
    <property type="match status" value="1"/>
</dbReference>
<keyword evidence="1" id="KW-1185">Reference proteome</keyword>
<evidence type="ECO:0000313" key="1">
    <source>
        <dbReference type="Proteomes" id="UP000035642"/>
    </source>
</evidence>
<evidence type="ECO:0000313" key="2">
    <source>
        <dbReference type="WBParaSite" id="ACAC_0001448701-mRNA-1"/>
    </source>
</evidence>
<sequence>MEEPMYLLPFHVPTLEDIPESTTEPRTVCFRLFRGDVSHFAIEYTDKDDLYRSLMKKLDELNIPCRKMYFVDDGGGFSDINNPHTVLGLALDNDCVIINVCPEDYNSDSCPDDTQLDHEITEGKRETKSQKCSQAKNCGCPPARHPWVGRSHSRDHFYYPHRSCGCHWYSIGFYHEPSPYSQSFYGHVPHAYVHYPPPFSPFMPFHHRADSRLQHCPFFGTRLARGNHLFNGWQDGCYDY</sequence>
<protein>
    <submittedName>
        <fullName evidence="2">PB1 domain-containing protein</fullName>
    </submittedName>
</protein>
<dbReference type="WBParaSite" id="ACAC_0001448701-mRNA-1">
    <property type="protein sequence ID" value="ACAC_0001448701-mRNA-1"/>
    <property type="gene ID" value="ACAC_0001448701"/>
</dbReference>
<reference evidence="1" key="1">
    <citation type="submission" date="2012-09" db="EMBL/GenBank/DDBJ databases">
        <authorList>
            <person name="Martin A.A."/>
        </authorList>
    </citation>
    <scope>NUCLEOTIDE SEQUENCE</scope>
</reference>
<organism evidence="1 2">
    <name type="scientific">Angiostrongylus cantonensis</name>
    <name type="common">Rat lungworm</name>
    <dbReference type="NCBI Taxonomy" id="6313"/>
    <lineage>
        <taxon>Eukaryota</taxon>
        <taxon>Metazoa</taxon>
        <taxon>Ecdysozoa</taxon>
        <taxon>Nematoda</taxon>
        <taxon>Chromadorea</taxon>
        <taxon>Rhabditida</taxon>
        <taxon>Rhabditina</taxon>
        <taxon>Rhabditomorpha</taxon>
        <taxon>Strongyloidea</taxon>
        <taxon>Metastrongylidae</taxon>
        <taxon>Angiostrongylus</taxon>
    </lineage>
</organism>
<dbReference type="Proteomes" id="UP000035642">
    <property type="component" value="Unassembled WGS sequence"/>
</dbReference>
<name>A0A0K0DRU8_ANGCA</name>
<accession>A0A0K0DRU8</accession>